<dbReference type="EMBL" id="VMAF01001712">
    <property type="protein sequence ID" value="MDR8434698.1"/>
    <property type="molecule type" value="Genomic_DNA"/>
</dbReference>
<reference evidence="2" key="1">
    <citation type="submission" date="2019-07" db="EMBL/GenBank/DDBJ databases">
        <title>Biological characteristics of mucoid Acinetobacter baumannii from a general hospital in China.</title>
        <authorList>
            <person name="Hua X."/>
            <person name="Yu Y."/>
        </authorList>
    </citation>
    <scope>NUCLEOTIDE SEQUENCE</scope>
    <source>
        <strain evidence="2">N8</strain>
    </source>
</reference>
<evidence type="ECO:0000313" key="2">
    <source>
        <dbReference type="EMBL" id="MDR8434698.1"/>
    </source>
</evidence>
<comment type="caution">
    <text evidence="2">The sequence shown here is derived from an EMBL/GenBank/DDBJ whole genome shotgun (WGS) entry which is preliminary data.</text>
</comment>
<organism evidence="2">
    <name type="scientific">Acinetobacter baumannii</name>
    <dbReference type="NCBI Taxonomy" id="470"/>
    <lineage>
        <taxon>Bacteria</taxon>
        <taxon>Pseudomonadati</taxon>
        <taxon>Pseudomonadota</taxon>
        <taxon>Gammaproteobacteria</taxon>
        <taxon>Moraxellales</taxon>
        <taxon>Moraxellaceae</taxon>
        <taxon>Acinetobacter</taxon>
        <taxon>Acinetobacter calcoaceticus/baumannii complex</taxon>
    </lineage>
</organism>
<sequence length="77" mass="8900">RDVPWLAKRIQPEWLKRNGFHEIEADVDSSSMLLRNNHEIQEQLDAIREQGDDSEMTHSVAINLYPATSKMPQLSIV</sequence>
<dbReference type="Pfam" id="PF08918">
    <property type="entry name" value="PhoQ_Sensor"/>
    <property type="match status" value="1"/>
</dbReference>
<keyword evidence="2" id="KW-0808">Transferase</keyword>
<dbReference type="GO" id="GO:0016301">
    <property type="term" value="F:kinase activity"/>
    <property type="evidence" value="ECO:0007669"/>
    <property type="project" value="UniProtKB-KW"/>
</dbReference>
<keyword evidence="2" id="KW-0418">Kinase</keyword>
<dbReference type="Gene3D" id="3.30.450.140">
    <property type="match status" value="1"/>
</dbReference>
<feature type="non-terminal residue" evidence="2">
    <location>
        <position position="1"/>
    </location>
</feature>
<accession>A0ABD5DX49</accession>
<dbReference type="AlphaFoldDB" id="A0ABD5DX49"/>
<name>A0ABD5DX49_ACIBA</name>
<proteinExistence type="predicted"/>
<gene>
    <name evidence="2" type="ORF">FPK63_27055</name>
</gene>
<feature type="domain" description="PhoQ Sensor" evidence="1">
    <location>
        <begin position="1"/>
        <end position="77"/>
    </location>
</feature>
<dbReference type="InterPro" id="IPR015014">
    <property type="entry name" value="PhoQ_Sensor"/>
</dbReference>
<evidence type="ECO:0000259" key="1">
    <source>
        <dbReference type="Pfam" id="PF08918"/>
    </source>
</evidence>
<dbReference type="InterPro" id="IPR038429">
    <property type="entry name" value="PhoQ_Sensor_sf"/>
</dbReference>
<feature type="non-terminal residue" evidence="2">
    <location>
        <position position="77"/>
    </location>
</feature>
<protein>
    <submittedName>
        <fullName evidence="2">Two-component system sensor histidine kinase PhoQ</fullName>
    </submittedName>
</protein>